<reference evidence="1 2" key="1">
    <citation type="submission" date="2019-02" db="EMBL/GenBank/DDBJ databases">
        <title>Planctomycetal bacteria perform biofilm scaping via a novel small molecule.</title>
        <authorList>
            <person name="Jeske O."/>
            <person name="Boedeker C."/>
            <person name="Wiegand S."/>
            <person name="Breitling P."/>
            <person name="Kallscheuer N."/>
            <person name="Jogler M."/>
            <person name="Rohde M."/>
            <person name="Petersen J."/>
            <person name="Medema M.H."/>
            <person name="Surup F."/>
            <person name="Jogler C."/>
        </authorList>
    </citation>
    <scope>NUCLEOTIDE SEQUENCE [LARGE SCALE GENOMIC DNA]</scope>
    <source>
        <strain evidence="1 2">Mal15</strain>
    </source>
</reference>
<sequence>MLSSRLRFISDLVVWFTFDHGQGGAAGDNASTNCWGEWRARLGESSWGERFGRMEL</sequence>
<keyword evidence="2" id="KW-1185">Reference proteome</keyword>
<evidence type="ECO:0000313" key="2">
    <source>
        <dbReference type="Proteomes" id="UP000321353"/>
    </source>
</evidence>
<proteinExistence type="predicted"/>
<evidence type="ECO:0000313" key="1">
    <source>
        <dbReference type="EMBL" id="QEG01652.1"/>
    </source>
</evidence>
<accession>A0A5B9MK47</accession>
<dbReference type="Proteomes" id="UP000321353">
    <property type="component" value="Chromosome"/>
</dbReference>
<name>A0A5B9MK47_9BACT</name>
<dbReference type="EMBL" id="CP036264">
    <property type="protein sequence ID" value="QEG01652.1"/>
    <property type="molecule type" value="Genomic_DNA"/>
</dbReference>
<protein>
    <submittedName>
        <fullName evidence="1">Uncharacterized protein</fullName>
    </submittedName>
</protein>
<dbReference type="AlphaFoldDB" id="A0A5B9MK47"/>
<dbReference type="KEGG" id="smam:Mal15_57300"/>
<gene>
    <name evidence="1" type="ORF">Mal15_57300</name>
</gene>
<organism evidence="1 2">
    <name type="scientific">Stieleria maiorica</name>
    <dbReference type="NCBI Taxonomy" id="2795974"/>
    <lineage>
        <taxon>Bacteria</taxon>
        <taxon>Pseudomonadati</taxon>
        <taxon>Planctomycetota</taxon>
        <taxon>Planctomycetia</taxon>
        <taxon>Pirellulales</taxon>
        <taxon>Pirellulaceae</taxon>
        <taxon>Stieleria</taxon>
    </lineage>
</organism>